<evidence type="ECO:0000313" key="2">
    <source>
        <dbReference type="EMBL" id="MRH09168.1"/>
    </source>
</evidence>
<accession>A0A6L5P4E3</accession>
<gene>
    <name evidence="2" type="ORF">GIX81_06870</name>
</gene>
<dbReference type="AlphaFoldDB" id="A0A6L5P4E3"/>
<dbReference type="Proteomes" id="UP000472879">
    <property type="component" value="Unassembled WGS sequence"/>
</dbReference>
<dbReference type="InterPro" id="IPR007374">
    <property type="entry name" value="ASCH_domain"/>
</dbReference>
<evidence type="ECO:0000259" key="1">
    <source>
        <dbReference type="SMART" id="SM01022"/>
    </source>
</evidence>
<dbReference type="SMART" id="SM01022">
    <property type="entry name" value="ASCH"/>
    <property type="match status" value="1"/>
</dbReference>
<dbReference type="InterPro" id="IPR015947">
    <property type="entry name" value="PUA-like_sf"/>
</dbReference>
<comment type="caution">
    <text evidence="2">The sequence shown here is derived from an EMBL/GenBank/DDBJ whole genome shotgun (WGS) entry which is preliminary data.</text>
</comment>
<dbReference type="SUPFAM" id="SSF88697">
    <property type="entry name" value="PUA domain-like"/>
    <property type="match status" value="1"/>
</dbReference>
<reference evidence="2 3" key="1">
    <citation type="submission" date="2019-11" db="EMBL/GenBank/DDBJ databases">
        <title>Draft genome sequence of 12 host-associated Lactobacillus reuteri rodent strains.</title>
        <authorList>
            <person name="Zhang S."/>
            <person name="Ozcam M."/>
            <person name="Van Pijkeren J.P."/>
        </authorList>
    </citation>
    <scope>NUCLEOTIDE SEQUENCE [LARGE SCALE GENOMIC DNA]</scope>
    <source>
        <strain evidence="2 3">Lr4020</strain>
    </source>
</reference>
<feature type="domain" description="ASCH" evidence="1">
    <location>
        <begin position="4"/>
        <end position="82"/>
    </location>
</feature>
<protein>
    <submittedName>
        <fullName evidence="2">ASCH domain-containing protein</fullName>
    </submittedName>
</protein>
<dbReference type="EMBL" id="WJNA01000013">
    <property type="protein sequence ID" value="MRH09168.1"/>
    <property type="molecule type" value="Genomic_DNA"/>
</dbReference>
<name>A0A6L5P4E3_LIMRT</name>
<organism evidence="2 3">
    <name type="scientific">Limosilactobacillus reuteri</name>
    <name type="common">Lactobacillus reuteri</name>
    <dbReference type="NCBI Taxonomy" id="1598"/>
    <lineage>
        <taxon>Bacteria</taxon>
        <taxon>Bacillati</taxon>
        <taxon>Bacillota</taxon>
        <taxon>Bacilli</taxon>
        <taxon>Lactobacillales</taxon>
        <taxon>Lactobacillaceae</taxon>
        <taxon>Limosilactobacillus</taxon>
    </lineage>
</organism>
<evidence type="ECO:0000313" key="3">
    <source>
        <dbReference type="Proteomes" id="UP000472879"/>
    </source>
</evidence>
<proteinExistence type="predicted"/>
<dbReference type="RefSeq" id="WP_153704931.1">
    <property type="nucleotide sequence ID" value="NZ_WJNA01000013.1"/>
</dbReference>
<dbReference type="Pfam" id="PF04266">
    <property type="entry name" value="ASCH"/>
    <property type="match status" value="1"/>
</dbReference>
<dbReference type="Gene3D" id="2.30.130.30">
    <property type="entry name" value="Hypothetical protein"/>
    <property type="match status" value="1"/>
</dbReference>
<sequence>MKALSIYPEYGMKILNGTKTEEYRTWTTKYRGDLLICNSAKKTRGAVAGYALCVAKITGIEERDNGEQKYYAWIIAPFEEGGSYWIEPLKVKGQLKLFNVDDRLIKPAPFTNPFSKAGEQWHQEKIVPLIY</sequence>